<evidence type="ECO:0000256" key="1">
    <source>
        <dbReference type="SAM" id="SignalP"/>
    </source>
</evidence>
<evidence type="ECO:0000313" key="2">
    <source>
        <dbReference type="EMBL" id="KAK2600419.1"/>
    </source>
</evidence>
<dbReference type="Proteomes" id="UP001265746">
    <property type="component" value="Unassembled WGS sequence"/>
</dbReference>
<dbReference type="EMBL" id="JAUJFL010000006">
    <property type="protein sequence ID" value="KAK2600419.1"/>
    <property type="molecule type" value="Genomic_DNA"/>
</dbReference>
<accession>A0AAD9S8W0</accession>
<keyword evidence="3" id="KW-1185">Reference proteome</keyword>
<dbReference type="Gene3D" id="3.20.20.80">
    <property type="entry name" value="Glycosidases"/>
    <property type="match status" value="1"/>
</dbReference>
<dbReference type="InterPro" id="IPR017853">
    <property type="entry name" value="GH"/>
</dbReference>
<feature type="signal peptide" evidence="1">
    <location>
        <begin position="1"/>
        <end position="24"/>
    </location>
</feature>
<name>A0AAD9S8W0_PHOAM</name>
<proteinExistence type="predicted"/>
<keyword evidence="1" id="KW-0732">Signal</keyword>
<reference evidence="2" key="1">
    <citation type="submission" date="2023-06" db="EMBL/GenBank/DDBJ databases">
        <authorList>
            <person name="Noh H."/>
        </authorList>
    </citation>
    <scope>NUCLEOTIDE SEQUENCE</scope>
    <source>
        <strain evidence="2">DUCC20226</strain>
    </source>
</reference>
<dbReference type="SUPFAM" id="SSF51445">
    <property type="entry name" value="(Trans)glycosidases"/>
    <property type="match status" value="1"/>
</dbReference>
<feature type="chain" id="PRO_5042134600" evidence="1">
    <location>
        <begin position="25"/>
        <end position="577"/>
    </location>
</feature>
<sequence length="577" mass="63419">MWYQPKLRWPPLLELSLIASQAAAQFNNPPGVDIWCGKAYRSTNSSYDPGGWFQEPSTSSHPLLRLSAKSRMTIYLDTDEIAALLIGAEVSYQLGEAISESSITTPAQKLQVTVLAGDVKLGSASVDVGSVDNEVPISLAGLDPSLDPYTLTINAELANLTTYSTNTSFSYLPYPDNYGSVARLDNLYGGIHAQRGKNSSWEVIFPYTYYVQWTLYWDTDVSTLDEYASYGFNLVHIVPTGSLGEQPFPWGQFQPYLDRAAELGIWLQYDVIWEPGNTTEMIEQVTALRTHPSILSWYQSDEPDGKGNPTNSTGLAYKKIKELDPYHPISLALNCENFYYGEYAAGADIIVPDVYPISTNTSYSTVYDTVCNSTYGCCGCDNCGIGPTVFDDIPRRLDEFRRRDELIGWAKTQWFAPQAFGNETFWTRYPTAHELDVMTLLAVNHGAKGLTMWDYPTTAELFNVTRDMAALFTGTTAASLFLGAPRFQGLPVSGSDDLDAAAWVDEKNGQAMVSVVNLNYYDISEPLSVALPEGLIASTLETSLWGDDQWKVGPNGSLIASDGVGGLATAVFVVNIS</sequence>
<dbReference type="AlphaFoldDB" id="A0AAD9S8W0"/>
<organism evidence="2 3">
    <name type="scientific">Phomopsis amygdali</name>
    <name type="common">Fusicoccum amygdali</name>
    <dbReference type="NCBI Taxonomy" id="1214568"/>
    <lineage>
        <taxon>Eukaryota</taxon>
        <taxon>Fungi</taxon>
        <taxon>Dikarya</taxon>
        <taxon>Ascomycota</taxon>
        <taxon>Pezizomycotina</taxon>
        <taxon>Sordariomycetes</taxon>
        <taxon>Sordariomycetidae</taxon>
        <taxon>Diaporthales</taxon>
        <taxon>Diaporthaceae</taxon>
        <taxon>Diaporthe</taxon>
    </lineage>
</organism>
<protein>
    <submittedName>
        <fullName evidence="2">Uncharacterized protein</fullName>
    </submittedName>
</protein>
<gene>
    <name evidence="2" type="ORF">N8I77_009954</name>
</gene>
<comment type="caution">
    <text evidence="2">The sequence shown here is derived from an EMBL/GenBank/DDBJ whole genome shotgun (WGS) entry which is preliminary data.</text>
</comment>
<evidence type="ECO:0000313" key="3">
    <source>
        <dbReference type="Proteomes" id="UP001265746"/>
    </source>
</evidence>